<proteinExistence type="predicted"/>
<accession>A0A6C0JA74</accession>
<name>A0A6C0JA74_9ZZZZ</name>
<dbReference type="EMBL" id="MN740327">
    <property type="protein sequence ID" value="QHU00534.1"/>
    <property type="molecule type" value="Genomic_DNA"/>
</dbReference>
<reference evidence="1" key="1">
    <citation type="journal article" date="2020" name="Nature">
        <title>Giant virus diversity and host interactions through global metagenomics.</title>
        <authorList>
            <person name="Schulz F."/>
            <person name="Roux S."/>
            <person name="Paez-Espino D."/>
            <person name="Jungbluth S."/>
            <person name="Walsh D.A."/>
            <person name="Denef V.J."/>
            <person name="McMahon K.D."/>
            <person name="Konstantinidis K.T."/>
            <person name="Eloe-Fadrosh E.A."/>
            <person name="Kyrpides N.C."/>
            <person name="Woyke T."/>
        </authorList>
    </citation>
    <scope>NUCLEOTIDE SEQUENCE</scope>
    <source>
        <strain evidence="1">GVMAG-M-3300025860-20</strain>
    </source>
</reference>
<dbReference type="AlphaFoldDB" id="A0A6C0JA74"/>
<sequence length="105" mass="12386">MDLSQWYIKYIFNSHLKVLNSDPEQRKYYPNQTSREVKSGHYVSVKPTVLPNTYMVHYSPLLASHLYLSSDTMLSLKMQHFLTGDIDKTIHSWATPILYQYMVLK</sequence>
<evidence type="ECO:0000313" key="1">
    <source>
        <dbReference type="EMBL" id="QHU00534.1"/>
    </source>
</evidence>
<organism evidence="1">
    <name type="scientific">viral metagenome</name>
    <dbReference type="NCBI Taxonomy" id="1070528"/>
    <lineage>
        <taxon>unclassified sequences</taxon>
        <taxon>metagenomes</taxon>
        <taxon>organismal metagenomes</taxon>
    </lineage>
</organism>
<protein>
    <submittedName>
        <fullName evidence="1">Uncharacterized protein</fullName>
    </submittedName>
</protein>